<evidence type="ECO:0000259" key="3">
    <source>
        <dbReference type="Pfam" id="PF26581"/>
    </source>
</evidence>
<dbReference type="EMBL" id="JAAARO010000023">
    <property type="protein sequence ID" value="KAF5725573.1"/>
    <property type="molecule type" value="Genomic_DNA"/>
</dbReference>
<dbReference type="Pfam" id="PF26581">
    <property type="entry name" value="WIT1_2_N"/>
    <property type="match status" value="1"/>
</dbReference>
<dbReference type="SUPFAM" id="SSF57997">
    <property type="entry name" value="Tropomyosin"/>
    <property type="match status" value="1"/>
</dbReference>
<evidence type="ECO:0000313" key="4">
    <source>
        <dbReference type="EMBL" id="KAF5725573.1"/>
    </source>
</evidence>
<keyword evidence="2" id="KW-0812">Transmembrane</keyword>
<accession>A0A7J7BUJ8</accession>
<dbReference type="PANTHER" id="PTHR35705:SF1">
    <property type="entry name" value="WPP DOMAIN-INTERACTING TAIL-ANCHORED PROTEIN 1"/>
    <property type="match status" value="1"/>
</dbReference>
<dbReference type="Proteomes" id="UP000593562">
    <property type="component" value="Unassembled WGS sequence"/>
</dbReference>
<dbReference type="AlphaFoldDB" id="A0A7J7BUJ8"/>
<feature type="domain" description="WIT1/2 N-terminal helical bundle" evidence="3">
    <location>
        <begin position="33"/>
        <end position="171"/>
    </location>
</feature>
<evidence type="ECO:0000256" key="2">
    <source>
        <dbReference type="SAM" id="Phobius"/>
    </source>
</evidence>
<dbReference type="InterPro" id="IPR058610">
    <property type="entry name" value="WIT1_2_N"/>
</dbReference>
<dbReference type="InterPro" id="IPR039976">
    <property type="entry name" value="WIT1/WIT2"/>
</dbReference>
<keyword evidence="2" id="KW-1133">Transmembrane helix</keyword>
<protein>
    <recommendedName>
        <fullName evidence="3">WIT1/2 N-terminal helical bundle domain-containing protein</fullName>
    </recommendedName>
</protein>
<feature type="coiled-coil region" evidence="1">
    <location>
        <begin position="371"/>
        <end position="433"/>
    </location>
</feature>
<keyword evidence="2" id="KW-0472">Membrane</keyword>
<sequence>MEMNGMCGASVSDDDSEAKSKLLVEVSSNGVLGTASEILMRTELDLACSSEKLVNLNVLMMHVATRETDFEAFASDKQYTLDDSPHKAALEFDLLSGILDSEVEELDRSMDMLQREVANVREMISSCKHSGDTFLEAEEKLRDSEETLKQSQYQISDIRMQSSKFHRILSCQDGSEEGRFFNMNKNLNTAEQQRHILRMLEKSLVREIDLEQKLTESKQIEEEFKVRLPSSEQEAFFMQEEATDVCERWFEAENTREVMRGISKDLFGQLQIAQFNLNGSAHRESQLISKLEDSKQEFYEAERRVKTAEAKCKSLGETCKELNEELKVTRDASEKVNSLERQMRESDIRLQHAVASAEASQEKQNMLHSSIQDMENLIEDLKLKFSREESRADSAEDKCIVLSETYADLNKELSFWRSRLECLEASLDHAEETRMATAKDIGLQTKVITNLLMQLAIERERLHKQISSLVMENKILVLKVQQTKKTSFVVSSHDDGSDSKESHFAKHNCKTEENVSFCETEVAPTDSASELGRVRRMDAGVLNFKHFLIGILFLLISSSVYLLQSEN</sequence>
<evidence type="ECO:0000256" key="1">
    <source>
        <dbReference type="SAM" id="Coils"/>
    </source>
</evidence>
<evidence type="ECO:0000313" key="5">
    <source>
        <dbReference type="Proteomes" id="UP000593562"/>
    </source>
</evidence>
<dbReference type="FunCoup" id="A0A7J7BUJ8">
    <property type="interactions" value="1705"/>
</dbReference>
<feature type="coiled-coil region" evidence="1">
    <location>
        <begin position="291"/>
        <end position="342"/>
    </location>
</feature>
<dbReference type="InParanoid" id="A0A7J7BUJ8"/>
<keyword evidence="1" id="KW-0175">Coiled coil</keyword>
<feature type="transmembrane region" description="Helical" evidence="2">
    <location>
        <begin position="544"/>
        <end position="563"/>
    </location>
</feature>
<keyword evidence="5" id="KW-1185">Reference proteome</keyword>
<organism evidence="4 5">
    <name type="scientific">Tripterygium wilfordii</name>
    <name type="common">Thunder God vine</name>
    <dbReference type="NCBI Taxonomy" id="458696"/>
    <lineage>
        <taxon>Eukaryota</taxon>
        <taxon>Viridiplantae</taxon>
        <taxon>Streptophyta</taxon>
        <taxon>Embryophyta</taxon>
        <taxon>Tracheophyta</taxon>
        <taxon>Spermatophyta</taxon>
        <taxon>Magnoliopsida</taxon>
        <taxon>eudicotyledons</taxon>
        <taxon>Gunneridae</taxon>
        <taxon>Pentapetalae</taxon>
        <taxon>rosids</taxon>
        <taxon>fabids</taxon>
        <taxon>Celastrales</taxon>
        <taxon>Celastraceae</taxon>
        <taxon>Tripterygium</taxon>
    </lineage>
</organism>
<proteinExistence type="predicted"/>
<feature type="coiled-coil region" evidence="1">
    <location>
        <begin position="103"/>
        <end position="154"/>
    </location>
</feature>
<gene>
    <name evidence="4" type="ORF">HS088_TW23G00297</name>
</gene>
<name>A0A7J7BUJ8_TRIWF</name>
<comment type="caution">
    <text evidence="4">The sequence shown here is derived from an EMBL/GenBank/DDBJ whole genome shotgun (WGS) entry which is preliminary data.</text>
</comment>
<dbReference type="PANTHER" id="PTHR35705">
    <property type="entry name" value="WPP DOMAIN-INTERACTING TAIL-ANCHORED PROTEIN 1"/>
    <property type="match status" value="1"/>
</dbReference>
<reference evidence="4 5" key="1">
    <citation type="journal article" date="2020" name="Nat. Commun.">
        <title>Genome of Tripterygium wilfordii and identification of cytochrome P450 involved in triptolide biosynthesis.</title>
        <authorList>
            <person name="Tu L."/>
            <person name="Su P."/>
            <person name="Zhang Z."/>
            <person name="Gao L."/>
            <person name="Wang J."/>
            <person name="Hu T."/>
            <person name="Zhou J."/>
            <person name="Zhang Y."/>
            <person name="Zhao Y."/>
            <person name="Liu Y."/>
            <person name="Song Y."/>
            <person name="Tong Y."/>
            <person name="Lu Y."/>
            <person name="Yang J."/>
            <person name="Xu C."/>
            <person name="Jia M."/>
            <person name="Peters R.J."/>
            <person name="Huang L."/>
            <person name="Gao W."/>
        </authorList>
    </citation>
    <scope>NUCLEOTIDE SEQUENCE [LARGE SCALE GENOMIC DNA]</scope>
    <source>
        <strain evidence="5">cv. XIE 37</strain>
        <tissue evidence="4">Leaf</tissue>
    </source>
</reference>